<protein>
    <recommendedName>
        <fullName evidence="2">MBG domain-containing protein</fullName>
    </recommendedName>
</protein>
<organism evidence="3 4">
    <name type="scientific">Acetitomaculum ruminis DSM 5522</name>
    <dbReference type="NCBI Taxonomy" id="1120918"/>
    <lineage>
        <taxon>Bacteria</taxon>
        <taxon>Bacillati</taxon>
        <taxon>Bacillota</taxon>
        <taxon>Clostridia</taxon>
        <taxon>Lachnospirales</taxon>
        <taxon>Lachnospiraceae</taxon>
        <taxon>Acetitomaculum</taxon>
    </lineage>
</organism>
<accession>A0A1I0ZWM1</accession>
<evidence type="ECO:0000259" key="2">
    <source>
        <dbReference type="Pfam" id="PF18887"/>
    </source>
</evidence>
<feature type="chain" id="PRO_5038397882" description="MBG domain-containing protein" evidence="1">
    <location>
        <begin position="25"/>
        <end position="1676"/>
    </location>
</feature>
<evidence type="ECO:0000313" key="4">
    <source>
        <dbReference type="Proteomes" id="UP000198838"/>
    </source>
</evidence>
<name>A0A1I0ZWM1_9FIRM</name>
<feature type="domain" description="MBG" evidence="2">
    <location>
        <begin position="1427"/>
        <end position="1503"/>
    </location>
</feature>
<proteinExistence type="predicted"/>
<keyword evidence="4" id="KW-1185">Reference proteome</keyword>
<sequence length="1676" mass="180688">MKKRSLQKFCALFLASLMIGESAAQVPGSVLNMSLEAFADSSAIVVKEGASASALNKEYDGEPVNPTAAEFVEANEGFSIVGDCTALYKKITDGVEVEQPEAPVDAGTYKLLISAQVEDESEGPLQDVEIEIGTFTISKASPKITEVNLRRKYNESGVTLSKGDFELDYLKEEDFDVTYMNSAGEVVAQMYDVGKYTAEITIIGSDNYDAPTPAKTTVEVTIYKSAITAKTDFGADTDLDRNSSTKIGKAYDGQAVNPREMSTYVELDGGYYEEPVFKYAKGEVAPTVDTEGAIDGYIFNKNSATELAPSAVGRYMLYVQAPAQAAAAETESTHDVDAYDEMMEPVGYFTISKPAFAVLDGATAKVENLNRFEGENREELTVDDLVKKESDYAVVDNPEVKYLKKGDEGYPDINKDTRWEVGFPTDAGTYMVYVVGAEQEQSMEIPFYEALNLPIGEFTIDATSIEKQPTVGVTDGSGIEEKGYIKYNDNLLNISYTGKPVGYDFAGLIKAKENYKGLDKVTFQFAKQTQKESGKYKETFAEYTSEAPTQVGTYKVKAVAPAQAVVNESDIAFKACSIELGKFDIKKATSAITETKITRAYSENDEIKVTKNELGLDHVADSDFSISYVYHGADGKDDPVEVTTPKEAGIYKGTVTVTETDNYTALDTDHNTFALTVYAPSFEKYVYSQDEVAKLSKVDDKTAVAPGDAKTYVKVKNDYKGNLGFNYYDLGGNGLDEAPSAPGTYKLAVYGPKQDSTQANPEYAAHEVEVGTFTIYPASIEISSSSATNLSNLGKTYDGIIVEPTASDFVTANGGYDLSAVTFEYAKKDGSDYEEATSKAPKDAGTYKLIAVAPAQGDFVECVLEIGDFSITKASPTIPDKNLRKPFTGEAIVLDSNELPLLGYVDKDDLTITYKDEANNDVSEPTAYGKYTGTIEVKASDNYNALTTSNTFTLTIYAPAITLDPGAATEVAKLTKTYDTLAVTLPDISTLVVKADGYNGKVTYSFAKQTKAATDTKAAEYADPTTVVPSQPGTYKVIANAAAQSPSAGENPQEAFSAETLTLGTFIIYEPSMRQKADAADVIKKTYDGNAVVPNIDALIEVASDYRKANITFKYAKANTDGTFEEASEVAPKDVGTYKLIAVAPAQMANPLEEISEFPNYELPLGTFEITKAKPVIKNTTVSKAYTGAPVEITKEDIGLTLADAFNVAFKDVDGNPLSSAPVNVGTYTAVITLDASDNCEALEGSVALTIEKATLALEKDEFDVTYTGDKIALTPQDLFGENTAITANDFTVKYAKATEPETSVDPVEVGKYTGTVTVAGLANYEDFTKSFTLNVTKAQPTCEFAETEFTYNKAVPVVVVNVPEEVKSTLKLEWYSDEEATTKLAAAPMNAGTYYAVASTEATANFEAFESAPVKITINKATPQLKLDDKTATYNKKAQTVEAEVVPEGIVVEYAYYADSAYIKKLDAAPVNAGTYYVEATTAENNNYVSTSTRATLTVKKAATTVTFKAKTLTYTGKVIAPKVTVSSKAKVTFTFYKDAKYKTVVKSPKNAGTYYVKATAKATTNYNAKTVKAKITVNKADFTKLTAKAITLRAADLKKANKTANIKVTATFGNTKITKGFTFAKASGNKKITVSKTGKLTVKKGLKKGTYSVGVNVSGTNFKAKKVTVKVVVK</sequence>
<dbReference type="EMBL" id="FOJY01000017">
    <property type="protein sequence ID" value="SFB28523.1"/>
    <property type="molecule type" value="Genomic_DNA"/>
</dbReference>
<evidence type="ECO:0000256" key="1">
    <source>
        <dbReference type="SAM" id="SignalP"/>
    </source>
</evidence>
<gene>
    <name evidence="3" type="ORF">SAMN05216249_11730</name>
</gene>
<reference evidence="3 4" key="1">
    <citation type="submission" date="2016-10" db="EMBL/GenBank/DDBJ databases">
        <authorList>
            <person name="de Groot N.N."/>
        </authorList>
    </citation>
    <scope>NUCLEOTIDE SEQUENCE [LARGE SCALE GENOMIC DNA]</scope>
    <source>
        <strain evidence="3 4">DSM 5522</strain>
    </source>
</reference>
<dbReference type="OrthoDB" id="2068450at2"/>
<evidence type="ECO:0000313" key="3">
    <source>
        <dbReference type="EMBL" id="SFB28523.1"/>
    </source>
</evidence>
<dbReference type="Proteomes" id="UP000198838">
    <property type="component" value="Unassembled WGS sequence"/>
</dbReference>
<dbReference type="InterPro" id="IPR043772">
    <property type="entry name" value="MBG_3"/>
</dbReference>
<dbReference type="RefSeq" id="WP_092873622.1">
    <property type="nucleotide sequence ID" value="NZ_FOJY01000017.1"/>
</dbReference>
<keyword evidence="1" id="KW-0732">Signal</keyword>
<feature type="signal peptide" evidence="1">
    <location>
        <begin position="1"/>
        <end position="24"/>
    </location>
</feature>
<dbReference type="Pfam" id="PF18887">
    <property type="entry name" value="MBG_3"/>
    <property type="match status" value="1"/>
</dbReference>